<dbReference type="GO" id="GO:0016887">
    <property type="term" value="F:ATP hydrolysis activity"/>
    <property type="evidence" value="ECO:0007669"/>
    <property type="project" value="InterPro"/>
</dbReference>
<feature type="coiled-coil region" evidence="4">
    <location>
        <begin position="401"/>
        <end position="448"/>
    </location>
</feature>
<evidence type="ECO:0000256" key="5">
    <source>
        <dbReference type="SAM" id="MobiDB-lite"/>
    </source>
</evidence>
<proteinExistence type="inferred from homology"/>
<reference evidence="7" key="1">
    <citation type="submission" date="2021-01" db="EMBL/GenBank/DDBJ databases">
        <title>Whole genome shotgun sequence of Planobispora takensis NBRC 109077.</title>
        <authorList>
            <person name="Komaki H."/>
            <person name="Tamura T."/>
        </authorList>
    </citation>
    <scope>NUCLEOTIDE SEQUENCE</scope>
    <source>
        <strain evidence="7">NBRC 109077</strain>
    </source>
</reference>
<evidence type="ECO:0000256" key="3">
    <source>
        <dbReference type="ARBA" id="ARBA00013368"/>
    </source>
</evidence>
<feature type="region of interest" description="Disordered" evidence="5">
    <location>
        <begin position="236"/>
        <end position="343"/>
    </location>
</feature>
<feature type="coiled-coil region" evidence="4">
    <location>
        <begin position="624"/>
        <end position="651"/>
    </location>
</feature>
<keyword evidence="8" id="KW-1185">Reference proteome</keyword>
<feature type="compositionally biased region" description="Basic and acidic residues" evidence="5">
    <location>
        <begin position="1004"/>
        <end position="1019"/>
    </location>
</feature>
<feature type="region of interest" description="Disordered" evidence="5">
    <location>
        <begin position="832"/>
        <end position="852"/>
    </location>
</feature>
<feature type="coiled-coil region" evidence="4">
    <location>
        <begin position="695"/>
        <end position="732"/>
    </location>
</feature>
<feature type="coiled-coil region" evidence="4">
    <location>
        <begin position="1111"/>
        <end position="1225"/>
    </location>
</feature>
<evidence type="ECO:0000256" key="1">
    <source>
        <dbReference type="ARBA" id="ARBA00006930"/>
    </source>
</evidence>
<feature type="domain" description="Rad50/SbcC-type AAA" evidence="6">
    <location>
        <begin position="5"/>
        <end position="186"/>
    </location>
</feature>
<evidence type="ECO:0000313" key="8">
    <source>
        <dbReference type="Proteomes" id="UP000634476"/>
    </source>
</evidence>
<evidence type="ECO:0000313" key="7">
    <source>
        <dbReference type="EMBL" id="GIH99262.1"/>
    </source>
</evidence>
<protein>
    <recommendedName>
        <fullName evidence="3">Nuclease SbcCD subunit C</fullName>
    </recommendedName>
</protein>
<name>A0A8J3SS57_9ACTN</name>
<sequence length="1528" mass="159179">MRPHRLQITAFGSFPGEEEVDFEALSEAGLFLIHGPTGAGKTTVLDALCYALYGQVPGQRNSARNLRCDHAPPGRGPRVVLEVTIRGRRFRITRSPAWQRPKQRGTGTTLEQTKVIVEELLSSGEWMGLTTRVDEAGDLISGLLGMNAAQFCQVAMLPQGDFARFLRADGEERRKVLERLFSVKIYAAAESWLAERRTEAFRDQQALRREVDAALNRIEEAAGPDLLDALVPAAEPAPPLEQDTPPWEDALPGTGAGGPGRAPTAEDSGNGGSAARSGDGGPGAVSVAGDGGPGVASPAGDGGSAVPSGPSGASSSGDGGPGVLPPSGDGRAGVPLSPQDDPLGWADELVRLAAEEADAVARGGAEGEAAALEARRRLEDGVALADRRRRYAEALTRSRILDERAEERADLEAILAEAARADRVLPLVQEAEQRAEAAAKARNLAADALARALPLAHTEGVVRSLTAGLSPEEAEGVVRLLAGGLPSQGGGGVVRSLTGGLSPRDGVLSLVEAFPPGENGDGAILLADVADAARLASLERDRLEEIARLGELRAEEARLAVLLRDRGHEQREIVRLADEQTAVDARLEELPGLREQAESRLTAARLDAARLPAAEAARDAAAARLRAVEERDRLAAALEAARRELAAALSALPVPAGAVGLDPARGLTPQTPGLRELLGAWERDRRDALAGLEGLRAEEARLAELEAELAALDEALRELAGQEAELAGVRSELPAVLAGASARLAAARAEAAGIPQARAAADAAAATLEAARRRDALRTACETARISRAGAVDHAQELRDRLQGLRQARIDGMAAELAAKLVPGEPCTVCGSPDHPAPAAPAAQAPTADDEGAAQLAYDAALERRQAAENEVAALTSQLDEALGVAGELTVAEAEDAVAGAGRDLAALVAAAEAEPGLAAEVERLTSELEAVTARAGEIARDLAEGHARRNGAHAEQVRLTARLDAARDGDATVQARRDRLTAEAGGLAAALAAALRTEEIAARHQEAATRHGIDRDTFGIRQDGPAGGHAAADNPDGAEGRVGGHLTAEGAMAPDEAEGAMAPDEAEGGAGGHLAADDAMASGGAGGHGVLAAVEQAGGAGHTEPGPLTVGRAVQDLREAERLVEILRESAGTVAALMAEAESVRAELGREQERSRALAVGLSARRANLEALTADADRLSARLDEARGEDPTLAARLERLTDEAELLKEALEATREERSTAAELETARARAVAAVTEAGFLGLDDARAAVRPAAEQADKAGRLRDLDRERAAVDAQLADPELIGAAAEPEPDLETLKRARDAADAAHAGVISARDRAEARRARLVTLRAELADCLDRWRPAAERHRLADRLAALTGGNSTDNRWNMRLSSYVLGERLRQVVASANERLDHMSGGRYLLDHDLRRSAGDRSRSGGGLGLRILDGWTGVDRDPATLSGGESFITSLALALGLADVVTAEAGGAELGTLFVDEGFGTLDEDTLDGVLDILDGLRDGGRAVGIVSHVGELRTRVPAQLRIRKDRHGSTIHQ</sequence>
<dbReference type="GO" id="GO:0006302">
    <property type="term" value="P:double-strand break repair"/>
    <property type="evidence" value="ECO:0007669"/>
    <property type="project" value="InterPro"/>
</dbReference>
<dbReference type="RefSeq" id="WP_275423559.1">
    <property type="nucleotide sequence ID" value="NZ_BOOK01000007.1"/>
</dbReference>
<dbReference type="Pfam" id="PF13476">
    <property type="entry name" value="AAA_23"/>
    <property type="match status" value="1"/>
</dbReference>
<dbReference type="EMBL" id="BOOK01000007">
    <property type="protein sequence ID" value="GIH99262.1"/>
    <property type="molecule type" value="Genomic_DNA"/>
</dbReference>
<dbReference type="InterPro" id="IPR027417">
    <property type="entry name" value="P-loop_NTPase"/>
</dbReference>
<dbReference type="PANTHER" id="PTHR32114:SF2">
    <property type="entry name" value="ABC TRANSPORTER ABCH.3"/>
    <property type="match status" value="1"/>
</dbReference>
<feature type="compositionally biased region" description="Low complexity" evidence="5">
    <location>
        <begin position="295"/>
        <end position="316"/>
    </location>
</feature>
<dbReference type="Pfam" id="PF13558">
    <property type="entry name" value="SbcC_Walker_B"/>
    <property type="match status" value="1"/>
</dbReference>
<evidence type="ECO:0000256" key="4">
    <source>
        <dbReference type="SAM" id="Coils"/>
    </source>
</evidence>
<evidence type="ECO:0000256" key="2">
    <source>
        <dbReference type="ARBA" id="ARBA00011322"/>
    </source>
</evidence>
<accession>A0A8J3SS57</accession>
<dbReference type="PANTHER" id="PTHR32114">
    <property type="entry name" value="ABC TRANSPORTER ABCH.3"/>
    <property type="match status" value="1"/>
</dbReference>
<feature type="coiled-coil region" evidence="4">
    <location>
        <begin position="858"/>
        <end position="885"/>
    </location>
</feature>
<dbReference type="Gene3D" id="3.40.50.300">
    <property type="entry name" value="P-loop containing nucleotide triphosphate hydrolases"/>
    <property type="match status" value="2"/>
</dbReference>
<comment type="caution">
    <text evidence="7">The sequence shown here is derived from an EMBL/GenBank/DDBJ whole genome shotgun (WGS) entry which is preliminary data.</text>
</comment>
<dbReference type="SUPFAM" id="SSF52540">
    <property type="entry name" value="P-loop containing nucleoside triphosphate hydrolases"/>
    <property type="match status" value="1"/>
</dbReference>
<feature type="region of interest" description="Disordered" evidence="5">
    <location>
        <begin position="1004"/>
        <end position="1045"/>
    </location>
</feature>
<gene>
    <name evidence="7" type="ORF">Pta02_12710</name>
</gene>
<feature type="compositionally biased region" description="Gly residues" evidence="5">
    <location>
        <begin position="278"/>
        <end position="294"/>
    </location>
</feature>
<comment type="subunit">
    <text evidence="2">Heterodimer of SbcC and SbcD.</text>
</comment>
<keyword evidence="4" id="KW-0175">Coiled coil</keyword>
<dbReference type="InterPro" id="IPR038729">
    <property type="entry name" value="Rad50/SbcC_AAA"/>
</dbReference>
<dbReference type="Proteomes" id="UP000634476">
    <property type="component" value="Unassembled WGS sequence"/>
</dbReference>
<organism evidence="7 8">
    <name type="scientific">Planobispora takensis</name>
    <dbReference type="NCBI Taxonomy" id="1367882"/>
    <lineage>
        <taxon>Bacteria</taxon>
        <taxon>Bacillati</taxon>
        <taxon>Actinomycetota</taxon>
        <taxon>Actinomycetes</taxon>
        <taxon>Streptosporangiales</taxon>
        <taxon>Streptosporangiaceae</taxon>
        <taxon>Planobispora</taxon>
    </lineage>
</organism>
<evidence type="ECO:0000259" key="6">
    <source>
        <dbReference type="Pfam" id="PF13476"/>
    </source>
</evidence>
<comment type="similarity">
    <text evidence="1">Belongs to the SMC family. SbcC subfamily.</text>
</comment>